<protein>
    <recommendedName>
        <fullName evidence="1">N-acetyltransferase domain-containing protein</fullName>
    </recommendedName>
</protein>
<dbReference type="CDD" id="cd04301">
    <property type="entry name" value="NAT_SF"/>
    <property type="match status" value="1"/>
</dbReference>
<gene>
    <name evidence="2" type="ORF">Satyrvirus4_7</name>
</gene>
<feature type="domain" description="N-acetyltransferase" evidence="1">
    <location>
        <begin position="86"/>
        <end position="182"/>
    </location>
</feature>
<dbReference type="GO" id="GO:0016747">
    <property type="term" value="F:acyltransferase activity, transferring groups other than amino-acyl groups"/>
    <property type="evidence" value="ECO:0007669"/>
    <property type="project" value="InterPro"/>
</dbReference>
<dbReference type="SUPFAM" id="SSF55729">
    <property type="entry name" value="Acyl-CoA N-acyltransferases (Nat)"/>
    <property type="match status" value="1"/>
</dbReference>
<dbReference type="EMBL" id="MK072440">
    <property type="protein sequence ID" value="AYV85110.1"/>
    <property type="molecule type" value="Genomic_DNA"/>
</dbReference>
<dbReference type="InterPro" id="IPR016181">
    <property type="entry name" value="Acyl_CoA_acyltransferase"/>
</dbReference>
<evidence type="ECO:0000313" key="2">
    <source>
        <dbReference type="EMBL" id="AYV85110.1"/>
    </source>
</evidence>
<proteinExistence type="predicted"/>
<organism evidence="2">
    <name type="scientific">Satyrvirus sp</name>
    <dbReference type="NCBI Taxonomy" id="2487771"/>
    <lineage>
        <taxon>Viruses</taxon>
        <taxon>Varidnaviria</taxon>
        <taxon>Bamfordvirae</taxon>
        <taxon>Nucleocytoviricota</taxon>
        <taxon>Megaviricetes</taxon>
        <taxon>Imitervirales</taxon>
        <taxon>Mimiviridae</taxon>
        <taxon>Megamimivirinae</taxon>
    </lineage>
</organism>
<name>A0A3G5AD59_9VIRU</name>
<dbReference type="InterPro" id="IPR000182">
    <property type="entry name" value="GNAT_dom"/>
</dbReference>
<dbReference type="Gene3D" id="3.40.630.30">
    <property type="match status" value="1"/>
</dbReference>
<reference evidence="2" key="1">
    <citation type="submission" date="2018-10" db="EMBL/GenBank/DDBJ databases">
        <title>Hidden diversity of soil giant viruses.</title>
        <authorList>
            <person name="Schulz F."/>
            <person name="Alteio L."/>
            <person name="Goudeau D."/>
            <person name="Ryan E.M."/>
            <person name="Malmstrom R.R."/>
            <person name="Blanchard J."/>
            <person name="Woyke T."/>
        </authorList>
    </citation>
    <scope>NUCLEOTIDE SEQUENCE</scope>
    <source>
        <strain evidence="2">SAV1</strain>
    </source>
</reference>
<accession>A0A3G5AD59</accession>
<sequence length="208" mass="24199">MESCDFSEGNLHIRVRKIDISHPNDEHKKFAIKGGSDYDGVSNMYGHFVAISAKVLSFVAPNKFYEYLFQMLDLNLKDIPPEKQVKIGYVVENPINNEWIGTISLINYVGKNLEQYAEKKLLEIGLYIYPEYRRKGYVKTFYRRVIDFILDSNKEIVNDAIICFTPGSTNTAMKNVANMIGARYIKQEEETIDFTIMKRKFMVDLYFL</sequence>
<evidence type="ECO:0000259" key="1">
    <source>
        <dbReference type="Pfam" id="PF13302"/>
    </source>
</evidence>
<dbReference type="Pfam" id="PF13302">
    <property type="entry name" value="Acetyltransf_3"/>
    <property type="match status" value="1"/>
</dbReference>